<name>A0AC34FYU8_9BILA</name>
<sequence>MEAKTQSDLRLPEPKKERSIIEKSAESCLICSTPTQKLHLQVNACYACAAFYRRSLEAHKTYKCQNNNEKCDLSVKQIGRPLCRLCRYNKCVEIGMVINAYKKDESSNNSKNDDKDKAIDVIKKDKEKDKEKINADDILLSQIMDLPSISEEGVLINMEYIFKQLKEIFTVSLICNNI</sequence>
<dbReference type="Proteomes" id="UP000887579">
    <property type="component" value="Unplaced"/>
</dbReference>
<dbReference type="WBParaSite" id="ES5_v2.g22436.t1">
    <property type="protein sequence ID" value="ES5_v2.g22436.t1"/>
    <property type="gene ID" value="ES5_v2.g22436"/>
</dbReference>
<organism evidence="1 2">
    <name type="scientific">Panagrolaimus sp. ES5</name>
    <dbReference type="NCBI Taxonomy" id="591445"/>
    <lineage>
        <taxon>Eukaryota</taxon>
        <taxon>Metazoa</taxon>
        <taxon>Ecdysozoa</taxon>
        <taxon>Nematoda</taxon>
        <taxon>Chromadorea</taxon>
        <taxon>Rhabditida</taxon>
        <taxon>Tylenchina</taxon>
        <taxon>Panagrolaimomorpha</taxon>
        <taxon>Panagrolaimoidea</taxon>
        <taxon>Panagrolaimidae</taxon>
        <taxon>Panagrolaimus</taxon>
    </lineage>
</organism>
<accession>A0AC34FYU8</accession>
<reference evidence="2" key="1">
    <citation type="submission" date="2022-11" db="UniProtKB">
        <authorList>
            <consortium name="WormBaseParasite"/>
        </authorList>
    </citation>
    <scope>IDENTIFICATION</scope>
</reference>
<evidence type="ECO:0000313" key="2">
    <source>
        <dbReference type="WBParaSite" id="ES5_v2.g22436.t1"/>
    </source>
</evidence>
<evidence type="ECO:0000313" key="1">
    <source>
        <dbReference type="Proteomes" id="UP000887579"/>
    </source>
</evidence>
<proteinExistence type="predicted"/>
<protein>
    <submittedName>
        <fullName evidence="2">Nuclear receptor domain-containing protein</fullName>
    </submittedName>
</protein>